<dbReference type="EMBL" id="KQ419094">
    <property type="protein sequence ID" value="KOF84619.1"/>
    <property type="molecule type" value="Genomic_DNA"/>
</dbReference>
<dbReference type="AlphaFoldDB" id="A0A0L8H6C4"/>
<protein>
    <submittedName>
        <fullName evidence="1">Uncharacterized protein</fullName>
    </submittedName>
</protein>
<name>A0A0L8H6C4_OCTBM</name>
<accession>A0A0L8H6C4</accession>
<proteinExistence type="predicted"/>
<sequence>MNWHGRRVSMKRFQPWKTLNTVYPQSSTENSAQM</sequence>
<reference evidence="1" key="1">
    <citation type="submission" date="2015-07" db="EMBL/GenBank/DDBJ databases">
        <title>MeaNS - Measles Nucleotide Surveillance Program.</title>
        <authorList>
            <person name="Tran T."/>
            <person name="Druce J."/>
        </authorList>
    </citation>
    <scope>NUCLEOTIDE SEQUENCE</scope>
    <source>
        <strain evidence="1">UCB-OBI-ISO-001</strain>
        <tissue evidence="1">Gonad</tissue>
    </source>
</reference>
<organism evidence="1">
    <name type="scientific">Octopus bimaculoides</name>
    <name type="common">California two-spotted octopus</name>
    <dbReference type="NCBI Taxonomy" id="37653"/>
    <lineage>
        <taxon>Eukaryota</taxon>
        <taxon>Metazoa</taxon>
        <taxon>Spiralia</taxon>
        <taxon>Lophotrochozoa</taxon>
        <taxon>Mollusca</taxon>
        <taxon>Cephalopoda</taxon>
        <taxon>Coleoidea</taxon>
        <taxon>Octopodiformes</taxon>
        <taxon>Octopoda</taxon>
        <taxon>Incirrata</taxon>
        <taxon>Octopodidae</taxon>
        <taxon>Octopus</taxon>
    </lineage>
</organism>
<evidence type="ECO:0000313" key="1">
    <source>
        <dbReference type="EMBL" id="KOF84619.1"/>
    </source>
</evidence>
<gene>
    <name evidence="1" type="ORF">OCBIM_22021751mg</name>
</gene>